<evidence type="ECO:0000256" key="7">
    <source>
        <dbReference type="ARBA" id="ARBA00023136"/>
    </source>
</evidence>
<comment type="subcellular location">
    <subcellularLocation>
        <location evidence="1">Cell membrane</location>
        <topology evidence="1">Multi-pass membrane protein</topology>
    </subcellularLocation>
</comment>
<feature type="transmembrane region" description="Helical" evidence="8">
    <location>
        <begin position="142"/>
        <end position="162"/>
    </location>
</feature>
<accession>A0A1W1BCH9</accession>
<keyword evidence="5 8" id="KW-0812">Transmembrane</keyword>
<keyword evidence="7 8" id="KW-0472">Membrane</keyword>
<dbReference type="GO" id="GO:0055085">
    <property type="term" value="P:transmembrane transport"/>
    <property type="evidence" value="ECO:0007669"/>
    <property type="project" value="InterPro"/>
</dbReference>
<dbReference type="Pfam" id="PF03547">
    <property type="entry name" value="Mem_trans"/>
    <property type="match status" value="2"/>
</dbReference>
<feature type="transmembrane region" description="Helical" evidence="8">
    <location>
        <begin position="53"/>
        <end position="72"/>
    </location>
</feature>
<evidence type="ECO:0000256" key="5">
    <source>
        <dbReference type="ARBA" id="ARBA00022692"/>
    </source>
</evidence>
<evidence type="ECO:0000256" key="6">
    <source>
        <dbReference type="ARBA" id="ARBA00022989"/>
    </source>
</evidence>
<dbReference type="InterPro" id="IPR038770">
    <property type="entry name" value="Na+/solute_symporter_sf"/>
</dbReference>
<comment type="similarity">
    <text evidence="2">Belongs to the auxin efflux carrier (TC 2.A.69) family.</text>
</comment>
<dbReference type="InterPro" id="IPR004776">
    <property type="entry name" value="Mem_transp_PIN-like"/>
</dbReference>
<feature type="transmembrane region" description="Helical" evidence="8">
    <location>
        <begin position="266"/>
        <end position="286"/>
    </location>
</feature>
<feature type="transmembrane region" description="Helical" evidence="8">
    <location>
        <begin position="20"/>
        <end position="41"/>
    </location>
</feature>
<feature type="transmembrane region" description="Helical" evidence="8">
    <location>
        <begin position="174"/>
        <end position="197"/>
    </location>
</feature>
<feature type="transmembrane region" description="Helical" evidence="8">
    <location>
        <begin position="238"/>
        <end position="260"/>
    </location>
</feature>
<dbReference type="EMBL" id="FPHC01000019">
    <property type="protein sequence ID" value="SFV51179.1"/>
    <property type="molecule type" value="Genomic_DNA"/>
</dbReference>
<evidence type="ECO:0000256" key="4">
    <source>
        <dbReference type="ARBA" id="ARBA00022475"/>
    </source>
</evidence>
<sequence length="325" mass="36288">MLHSSSYSEESIRRYLLKYPMTTIFTSILFIYVFVSLGYLGKRIFGDDMSEKTLTLFSVYFLQPFVTIWGFSTAKLSVDHVAIPLLYLAIILILLIPTVALSRLLFIDKKERAIFSIAGFVGNTGNIGIPLGLALFGEQSVIYTTLINIANVFVVYIIGVYIYSRGSLSIKESLLNIIKIPIIPASIVAIVINVYDIPLSEQIREFFKMGAYGGIVLQLFLLGTFLYGLKLGDISKRLLIGTLSQKFVVVPLSALAILHMSSLSPFVQAIIVMEMMTPLAVANINLSSLYDCRPRDVTTLIFLSTLLLIPMLFVIDLVVEYFYLL</sequence>
<dbReference type="PANTHER" id="PTHR36838">
    <property type="entry name" value="AUXIN EFFLUX CARRIER FAMILY PROTEIN"/>
    <property type="match status" value="1"/>
</dbReference>
<keyword evidence="4" id="KW-1003">Cell membrane</keyword>
<organism evidence="9">
    <name type="scientific">hydrothermal vent metagenome</name>
    <dbReference type="NCBI Taxonomy" id="652676"/>
    <lineage>
        <taxon>unclassified sequences</taxon>
        <taxon>metagenomes</taxon>
        <taxon>ecological metagenomes</taxon>
    </lineage>
</organism>
<dbReference type="Gene3D" id="1.20.1530.20">
    <property type="match status" value="1"/>
</dbReference>
<dbReference type="GO" id="GO:0005886">
    <property type="term" value="C:plasma membrane"/>
    <property type="evidence" value="ECO:0007669"/>
    <property type="project" value="UniProtKB-SubCell"/>
</dbReference>
<evidence type="ECO:0000256" key="3">
    <source>
        <dbReference type="ARBA" id="ARBA00022448"/>
    </source>
</evidence>
<dbReference type="AlphaFoldDB" id="A0A1W1BCH9"/>
<feature type="transmembrane region" description="Helical" evidence="8">
    <location>
        <begin position="298"/>
        <end position="324"/>
    </location>
</feature>
<feature type="transmembrane region" description="Helical" evidence="8">
    <location>
        <begin position="84"/>
        <end position="106"/>
    </location>
</feature>
<protein>
    <submittedName>
        <fullName evidence="9">Malate permease</fullName>
    </submittedName>
</protein>
<evidence type="ECO:0000256" key="1">
    <source>
        <dbReference type="ARBA" id="ARBA00004651"/>
    </source>
</evidence>
<gene>
    <name evidence="9" type="ORF">MNB_SV-6-1461</name>
</gene>
<proteinExistence type="inferred from homology"/>
<reference evidence="9" key="1">
    <citation type="submission" date="2016-10" db="EMBL/GenBank/DDBJ databases">
        <authorList>
            <person name="de Groot N.N."/>
        </authorList>
    </citation>
    <scope>NUCLEOTIDE SEQUENCE</scope>
</reference>
<evidence type="ECO:0000256" key="8">
    <source>
        <dbReference type="SAM" id="Phobius"/>
    </source>
</evidence>
<keyword evidence="3" id="KW-0813">Transport</keyword>
<keyword evidence="6 8" id="KW-1133">Transmembrane helix</keyword>
<feature type="transmembrane region" description="Helical" evidence="8">
    <location>
        <begin position="113"/>
        <end position="136"/>
    </location>
</feature>
<name>A0A1W1BCH9_9ZZZZ</name>
<feature type="transmembrane region" description="Helical" evidence="8">
    <location>
        <begin position="209"/>
        <end position="229"/>
    </location>
</feature>
<dbReference type="PANTHER" id="PTHR36838:SF3">
    <property type="entry name" value="TRANSPORTER AUXIN EFFLUX CARRIER EC FAMILY"/>
    <property type="match status" value="1"/>
</dbReference>
<evidence type="ECO:0000313" key="9">
    <source>
        <dbReference type="EMBL" id="SFV51179.1"/>
    </source>
</evidence>
<evidence type="ECO:0000256" key="2">
    <source>
        <dbReference type="ARBA" id="ARBA00010145"/>
    </source>
</evidence>